<dbReference type="Proteomes" id="UP000218238">
    <property type="component" value="Unassembled WGS sequence"/>
</dbReference>
<dbReference type="InterPro" id="IPR029063">
    <property type="entry name" value="SAM-dependent_MTases_sf"/>
</dbReference>
<keyword evidence="2 5" id="KW-0808">Transferase</keyword>
<organism evidence="8 9">
    <name type="scientific">Brunnivagina elsteri CCALA 953</name>
    <dbReference type="NCBI Taxonomy" id="987040"/>
    <lineage>
        <taxon>Bacteria</taxon>
        <taxon>Bacillati</taxon>
        <taxon>Cyanobacteriota</taxon>
        <taxon>Cyanophyceae</taxon>
        <taxon>Nostocales</taxon>
        <taxon>Calotrichaceae</taxon>
        <taxon>Brunnivagina</taxon>
    </lineage>
</organism>
<evidence type="ECO:0000256" key="2">
    <source>
        <dbReference type="ARBA" id="ARBA00022679"/>
    </source>
</evidence>
<evidence type="ECO:0000256" key="6">
    <source>
        <dbReference type="RuleBase" id="RU000416"/>
    </source>
</evidence>
<dbReference type="GO" id="GO:0032259">
    <property type="term" value="P:methylation"/>
    <property type="evidence" value="ECO:0007669"/>
    <property type="project" value="UniProtKB-KW"/>
</dbReference>
<dbReference type="NCBIfam" id="TIGR00675">
    <property type="entry name" value="dcm"/>
    <property type="match status" value="1"/>
</dbReference>
<dbReference type="PROSITE" id="PS00094">
    <property type="entry name" value="C5_MTASE_1"/>
    <property type="match status" value="1"/>
</dbReference>
<evidence type="ECO:0000256" key="1">
    <source>
        <dbReference type="ARBA" id="ARBA00022603"/>
    </source>
</evidence>
<evidence type="ECO:0000256" key="4">
    <source>
        <dbReference type="ARBA" id="ARBA00022747"/>
    </source>
</evidence>
<evidence type="ECO:0000256" key="7">
    <source>
        <dbReference type="RuleBase" id="RU000417"/>
    </source>
</evidence>
<name>A0A2A2TLZ3_9CYAN</name>
<dbReference type="Pfam" id="PF00145">
    <property type="entry name" value="DNA_methylase"/>
    <property type="match status" value="1"/>
</dbReference>
<keyword evidence="4" id="KW-0680">Restriction system</keyword>
<sequence>MLTHADFFAGLGVFSLAARELLIDTQVLCEWNDFCQTTLRKNFPHIPIHDDIANFNPFPYDGAFDIITAGVPCPPFSRQGQRLTTTDDRNRFPDFLRVIAGCRPRWVIVENVPGLLDAPSEPGGKPGSFFGNLLWQFSQVGYVGEWLVFSAASFGLPHYRERLFIVAYPHSTKFSHQPTPWTEQIGSETQRIRANSTWRGSKSRVAGNHVWLADGVFIPFGVNKGDTTTRRRREALGNTICLEAAKTALKRVLYLNSISSEKS</sequence>
<dbReference type="EMBL" id="NTFS01000051">
    <property type="protein sequence ID" value="PAX59422.1"/>
    <property type="molecule type" value="Genomic_DNA"/>
</dbReference>
<dbReference type="PRINTS" id="PR00105">
    <property type="entry name" value="C5METTRFRASE"/>
</dbReference>
<evidence type="ECO:0000256" key="3">
    <source>
        <dbReference type="ARBA" id="ARBA00022691"/>
    </source>
</evidence>
<dbReference type="InterPro" id="IPR050750">
    <property type="entry name" value="C5-MTase"/>
</dbReference>
<dbReference type="AlphaFoldDB" id="A0A2A2TLZ3"/>
<dbReference type="GO" id="GO:0009307">
    <property type="term" value="P:DNA restriction-modification system"/>
    <property type="evidence" value="ECO:0007669"/>
    <property type="project" value="UniProtKB-KW"/>
</dbReference>
<keyword evidence="1 5" id="KW-0489">Methyltransferase</keyword>
<dbReference type="OrthoDB" id="9813719at2"/>
<dbReference type="PANTHER" id="PTHR46098">
    <property type="entry name" value="TRNA (CYTOSINE(38)-C(5))-METHYLTRANSFERASE"/>
    <property type="match status" value="1"/>
</dbReference>
<dbReference type="InterPro" id="IPR001525">
    <property type="entry name" value="C5_MeTfrase"/>
</dbReference>
<dbReference type="SUPFAM" id="SSF53335">
    <property type="entry name" value="S-adenosyl-L-methionine-dependent methyltransferases"/>
    <property type="match status" value="1"/>
</dbReference>
<keyword evidence="9" id="KW-1185">Reference proteome</keyword>
<dbReference type="Gene3D" id="3.40.50.150">
    <property type="entry name" value="Vaccinia Virus protein VP39"/>
    <property type="match status" value="1"/>
</dbReference>
<reference evidence="8 9" key="1">
    <citation type="submission" date="2017-08" db="EMBL/GenBank/DDBJ databases">
        <title>Draft genome sequence of filamentous cyanobacterium Calothrix elsteri CCALA 953.</title>
        <authorList>
            <person name="Gagunashvili A.N."/>
            <person name="Elster J."/>
            <person name="Andresson O.S."/>
        </authorList>
    </citation>
    <scope>NUCLEOTIDE SEQUENCE [LARGE SCALE GENOMIC DNA]</scope>
    <source>
        <strain evidence="8 9">CCALA 953</strain>
    </source>
</reference>
<dbReference type="InterPro" id="IPR018117">
    <property type="entry name" value="C5_DNA_meth_AS"/>
</dbReference>
<evidence type="ECO:0000313" key="8">
    <source>
        <dbReference type="EMBL" id="PAX59422.1"/>
    </source>
</evidence>
<comment type="catalytic activity">
    <reaction evidence="7">
        <text>a 2'-deoxycytidine in DNA + S-adenosyl-L-methionine = a 5-methyl-2'-deoxycytidine in DNA + S-adenosyl-L-homocysteine + H(+)</text>
        <dbReference type="Rhea" id="RHEA:13681"/>
        <dbReference type="Rhea" id="RHEA-COMP:11369"/>
        <dbReference type="Rhea" id="RHEA-COMP:11370"/>
        <dbReference type="ChEBI" id="CHEBI:15378"/>
        <dbReference type="ChEBI" id="CHEBI:57856"/>
        <dbReference type="ChEBI" id="CHEBI:59789"/>
        <dbReference type="ChEBI" id="CHEBI:85452"/>
        <dbReference type="ChEBI" id="CHEBI:85454"/>
        <dbReference type="EC" id="2.1.1.37"/>
    </reaction>
</comment>
<proteinExistence type="inferred from homology"/>
<comment type="caution">
    <text evidence="8">The sequence shown here is derived from an EMBL/GenBank/DDBJ whole genome shotgun (WGS) entry which is preliminary data.</text>
</comment>
<evidence type="ECO:0000256" key="5">
    <source>
        <dbReference type="PROSITE-ProRule" id="PRU01016"/>
    </source>
</evidence>
<dbReference type="PANTHER" id="PTHR46098:SF1">
    <property type="entry name" value="TRNA (CYTOSINE(38)-C(5))-METHYLTRANSFERASE"/>
    <property type="match status" value="1"/>
</dbReference>
<dbReference type="GO" id="GO:0003886">
    <property type="term" value="F:DNA (cytosine-5-)-methyltransferase activity"/>
    <property type="evidence" value="ECO:0007669"/>
    <property type="project" value="UniProtKB-EC"/>
</dbReference>
<dbReference type="EC" id="2.1.1.37" evidence="7"/>
<comment type="similarity">
    <text evidence="5 6">Belongs to the class I-like SAM-binding methyltransferase superfamily. C5-methyltransferase family.</text>
</comment>
<gene>
    <name evidence="8" type="ORF">CK510_06950</name>
</gene>
<protein>
    <recommendedName>
        <fullName evidence="7">Cytosine-specific methyltransferase</fullName>
        <ecNumber evidence="7">2.1.1.37</ecNumber>
    </recommendedName>
</protein>
<evidence type="ECO:0000313" key="9">
    <source>
        <dbReference type="Proteomes" id="UP000218238"/>
    </source>
</evidence>
<dbReference type="PROSITE" id="PS51679">
    <property type="entry name" value="SAM_MT_C5"/>
    <property type="match status" value="1"/>
</dbReference>
<feature type="active site" evidence="5">
    <location>
        <position position="73"/>
    </location>
</feature>
<keyword evidence="3 5" id="KW-0949">S-adenosyl-L-methionine</keyword>
<accession>A0A2A2TLZ3</accession>